<accession>L0AAK9</accession>
<dbReference type="RefSeq" id="WP_015232850.1">
    <property type="nucleotide sequence ID" value="NC_019791.1"/>
</dbReference>
<evidence type="ECO:0000313" key="2">
    <source>
        <dbReference type="EMBL" id="AFZ70953.1"/>
    </source>
</evidence>
<evidence type="ECO:0008006" key="4">
    <source>
        <dbReference type="Google" id="ProtNLM"/>
    </source>
</evidence>
<proteinExistence type="predicted"/>
<organism evidence="2 3">
    <name type="scientific">Caldisphaera lagunensis (strain DSM 15908 / JCM 11604 / ANMR 0165 / IC-154)</name>
    <dbReference type="NCBI Taxonomy" id="1056495"/>
    <lineage>
        <taxon>Archaea</taxon>
        <taxon>Thermoproteota</taxon>
        <taxon>Thermoprotei</taxon>
        <taxon>Acidilobales</taxon>
        <taxon>Caldisphaeraceae</taxon>
        <taxon>Caldisphaera</taxon>
    </lineage>
</organism>
<evidence type="ECO:0000256" key="1">
    <source>
        <dbReference type="SAM" id="Phobius"/>
    </source>
</evidence>
<gene>
    <name evidence="2" type="ordered locus">Calag_1236</name>
</gene>
<name>L0AAK9_CALLD</name>
<evidence type="ECO:0000313" key="3">
    <source>
        <dbReference type="Proteomes" id="UP000010469"/>
    </source>
</evidence>
<dbReference type="AlphaFoldDB" id="L0AAK9"/>
<dbReference type="InParanoid" id="L0AAK9"/>
<dbReference type="Proteomes" id="UP000010469">
    <property type="component" value="Chromosome"/>
</dbReference>
<keyword evidence="1" id="KW-0472">Membrane</keyword>
<feature type="transmembrane region" description="Helical" evidence="1">
    <location>
        <begin position="12"/>
        <end position="31"/>
    </location>
</feature>
<dbReference type="STRING" id="1056495.Calag_1236"/>
<dbReference type="HOGENOM" id="CLU_1763782_0_0_2"/>
<sequence length="147" mass="15844" precursor="true">MSKKRSVSEIVAVVMLIIVAISASTLLYIWLNSVIGTMHYNNPALYEKISISAGNITKTSNGNYTAYAYVQNSGSPVTISSVVVLYYNNSLIYFNNTPSGDLNIKPNSVGLVYASNNTKVKVPSGSPVIIEVITANGVKATYQTTWP</sequence>
<keyword evidence="1" id="KW-0812">Transmembrane</keyword>
<dbReference type="EMBL" id="CP003378">
    <property type="protein sequence ID" value="AFZ70953.1"/>
    <property type="molecule type" value="Genomic_DNA"/>
</dbReference>
<protein>
    <recommendedName>
        <fullName evidence="4">Archaeal flagellin-like protein</fullName>
    </recommendedName>
</protein>
<keyword evidence="3" id="KW-1185">Reference proteome</keyword>
<reference evidence="3" key="1">
    <citation type="submission" date="2012-03" db="EMBL/GenBank/DDBJ databases">
        <title>Complete genome of Caldisphaera lagunensis DSM 15908.</title>
        <authorList>
            <person name="Lucas S."/>
            <person name="Copeland A."/>
            <person name="Lapidus A."/>
            <person name="Glavina del Rio T."/>
            <person name="Dalin E."/>
            <person name="Tice H."/>
            <person name="Bruce D."/>
            <person name="Goodwin L."/>
            <person name="Pitluck S."/>
            <person name="Peters L."/>
            <person name="Mikhailova N."/>
            <person name="Teshima H."/>
            <person name="Kyrpides N."/>
            <person name="Mavromatis K."/>
            <person name="Ivanova N."/>
            <person name="Brettin T."/>
            <person name="Detter J.C."/>
            <person name="Han C."/>
            <person name="Larimer F."/>
            <person name="Land M."/>
            <person name="Hauser L."/>
            <person name="Markowitz V."/>
            <person name="Cheng J.-F."/>
            <person name="Hugenholtz P."/>
            <person name="Woyke T."/>
            <person name="Wu D."/>
            <person name="Spring S."/>
            <person name="Schroeder M."/>
            <person name="Brambilla E."/>
            <person name="Klenk H.-P."/>
            <person name="Eisen J.A."/>
        </authorList>
    </citation>
    <scope>NUCLEOTIDE SEQUENCE [LARGE SCALE GENOMIC DNA]</scope>
    <source>
        <strain evidence="3">DSM 15908 / JCM 11604 / IC-154</strain>
    </source>
</reference>
<dbReference type="KEGG" id="clg:Calag_1236"/>
<dbReference type="eggNOG" id="arCOG03871">
    <property type="taxonomic scope" value="Archaea"/>
</dbReference>
<keyword evidence="1" id="KW-1133">Transmembrane helix</keyword>
<dbReference type="GeneID" id="14212496"/>